<feature type="transmembrane region" description="Helical" evidence="7">
    <location>
        <begin position="134"/>
        <end position="153"/>
    </location>
</feature>
<evidence type="ECO:0000256" key="6">
    <source>
        <dbReference type="ARBA" id="ARBA00023136"/>
    </source>
</evidence>
<feature type="transmembrane region" description="Helical" evidence="7">
    <location>
        <begin position="298"/>
        <end position="319"/>
    </location>
</feature>
<dbReference type="InterPro" id="IPR050171">
    <property type="entry name" value="MFS_Transporters"/>
</dbReference>
<dbReference type="InterPro" id="IPR020846">
    <property type="entry name" value="MFS_dom"/>
</dbReference>
<reference evidence="9" key="1">
    <citation type="submission" date="2020-11" db="EMBL/GenBank/DDBJ databases">
        <title>Sequencing the genomes of 1000 actinobacteria strains.</title>
        <authorList>
            <person name="Klenk H.-P."/>
        </authorList>
    </citation>
    <scope>NUCLEOTIDE SEQUENCE</scope>
    <source>
        <strain evidence="9">DSM 45356</strain>
    </source>
</reference>
<feature type="transmembrane region" description="Helical" evidence="7">
    <location>
        <begin position="7"/>
        <end position="32"/>
    </location>
</feature>
<feature type="transmembrane region" description="Helical" evidence="7">
    <location>
        <begin position="205"/>
        <end position="228"/>
    </location>
</feature>
<feature type="transmembrane region" description="Helical" evidence="7">
    <location>
        <begin position="331"/>
        <end position="351"/>
    </location>
</feature>
<dbReference type="AlphaFoldDB" id="A0A8J7KLZ2"/>
<dbReference type="Gene3D" id="1.20.1250.20">
    <property type="entry name" value="MFS general substrate transporter like domains"/>
    <property type="match status" value="1"/>
</dbReference>
<feature type="transmembrane region" description="Helical" evidence="7">
    <location>
        <begin position="159"/>
        <end position="178"/>
    </location>
</feature>
<feature type="transmembrane region" description="Helical" evidence="7">
    <location>
        <begin position="75"/>
        <end position="97"/>
    </location>
</feature>
<comment type="caution">
    <text evidence="9">The sequence shown here is derived from an EMBL/GenBank/DDBJ whole genome shotgun (WGS) entry which is preliminary data.</text>
</comment>
<keyword evidence="5 7" id="KW-1133">Transmembrane helix</keyword>
<protein>
    <submittedName>
        <fullName evidence="9">MFS family permease</fullName>
    </submittedName>
</protein>
<accession>A0A8J7KLZ2</accession>
<keyword evidence="3" id="KW-1003">Cell membrane</keyword>
<name>A0A8J7KLZ2_9ACTN</name>
<feature type="transmembrane region" description="Helical" evidence="7">
    <location>
        <begin position="38"/>
        <end position="63"/>
    </location>
</feature>
<proteinExistence type="predicted"/>
<organism evidence="9 10">
    <name type="scientific">Longispora fulva</name>
    <dbReference type="NCBI Taxonomy" id="619741"/>
    <lineage>
        <taxon>Bacteria</taxon>
        <taxon>Bacillati</taxon>
        <taxon>Actinomycetota</taxon>
        <taxon>Actinomycetes</taxon>
        <taxon>Micromonosporales</taxon>
        <taxon>Micromonosporaceae</taxon>
        <taxon>Longispora</taxon>
    </lineage>
</organism>
<dbReference type="PANTHER" id="PTHR23517">
    <property type="entry name" value="RESISTANCE PROTEIN MDTM, PUTATIVE-RELATED-RELATED"/>
    <property type="match status" value="1"/>
</dbReference>
<evidence type="ECO:0000256" key="3">
    <source>
        <dbReference type="ARBA" id="ARBA00022475"/>
    </source>
</evidence>
<feature type="transmembrane region" description="Helical" evidence="7">
    <location>
        <begin position="357"/>
        <end position="375"/>
    </location>
</feature>
<dbReference type="Pfam" id="PF07690">
    <property type="entry name" value="MFS_1"/>
    <property type="match status" value="1"/>
</dbReference>
<keyword evidence="10" id="KW-1185">Reference proteome</keyword>
<evidence type="ECO:0000256" key="7">
    <source>
        <dbReference type="SAM" id="Phobius"/>
    </source>
</evidence>
<dbReference type="RefSeq" id="WP_197006532.1">
    <property type="nucleotide sequence ID" value="NZ_BONS01000006.1"/>
</dbReference>
<evidence type="ECO:0000256" key="4">
    <source>
        <dbReference type="ARBA" id="ARBA00022692"/>
    </source>
</evidence>
<feature type="domain" description="Major facilitator superfamily (MFS) profile" evidence="8">
    <location>
        <begin position="7"/>
        <end position="381"/>
    </location>
</feature>
<dbReference type="InterPro" id="IPR011701">
    <property type="entry name" value="MFS"/>
</dbReference>
<dbReference type="InterPro" id="IPR005829">
    <property type="entry name" value="Sugar_transporter_CS"/>
</dbReference>
<evidence type="ECO:0000256" key="2">
    <source>
        <dbReference type="ARBA" id="ARBA00022448"/>
    </source>
</evidence>
<dbReference type="PROSITE" id="PS50850">
    <property type="entry name" value="MFS"/>
    <property type="match status" value="1"/>
</dbReference>
<comment type="subcellular location">
    <subcellularLocation>
        <location evidence="1">Cell membrane</location>
        <topology evidence="1">Multi-pass membrane protein</topology>
    </subcellularLocation>
</comment>
<dbReference type="InterPro" id="IPR036259">
    <property type="entry name" value="MFS_trans_sf"/>
</dbReference>
<dbReference type="SUPFAM" id="SSF103473">
    <property type="entry name" value="MFS general substrate transporter"/>
    <property type="match status" value="1"/>
</dbReference>
<feature type="transmembrane region" description="Helical" evidence="7">
    <location>
        <begin position="103"/>
        <end position="122"/>
    </location>
</feature>
<dbReference type="Proteomes" id="UP000622552">
    <property type="component" value="Unassembled WGS sequence"/>
</dbReference>
<keyword evidence="4 7" id="KW-0812">Transmembrane</keyword>
<evidence type="ECO:0000256" key="5">
    <source>
        <dbReference type="ARBA" id="ARBA00022989"/>
    </source>
</evidence>
<gene>
    <name evidence="9" type="ORF">IW245_006118</name>
</gene>
<evidence type="ECO:0000256" key="1">
    <source>
        <dbReference type="ARBA" id="ARBA00004651"/>
    </source>
</evidence>
<feature type="transmembrane region" description="Helical" evidence="7">
    <location>
        <begin position="270"/>
        <end position="292"/>
    </location>
</feature>
<dbReference type="GO" id="GO:0005886">
    <property type="term" value="C:plasma membrane"/>
    <property type="evidence" value="ECO:0007669"/>
    <property type="project" value="UniProtKB-SubCell"/>
</dbReference>
<dbReference type="PANTHER" id="PTHR23517:SF2">
    <property type="entry name" value="MULTIDRUG RESISTANCE PROTEIN MDTH"/>
    <property type="match status" value="1"/>
</dbReference>
<sequence length="393" mass="40658">MRGLSGTYWAIWTGLLINRLGGFAIIFLAIYLKDIRGLTTAATGLVIGLHGAGGALGVLAGGVLADRWGRRKTMLLAYSTASVLMMAVGLSSTPVAIGVTATLLGVATQLGGPASVAAITDVVPEPQRLPAFNLLYWAFFGGAAIAALLVGVLAEVSYLLLFGLDAAATLIAVLIIAFRVPETLVRHPTASGGQGLGRALRDRPYLVFVGLTFLMAMVFAQSTTMLPLAMKGDGLSTGQYGLVMALSAGMVVAGQLFVPKLIGRARKARVLALALLLVAVGYGLTALVGSLAGYAITVVIWTVGQMLAAPPNAAIIAELSPERLRGQYQGVFNLSFAASAFAAPALGGLSLQTLGDWHWVICLGLGLLAAAGHLLSGPTRERRVAELRELVDA</sequence>
<dbReference type="GO" id="GO:0022857">
    <property type="term" value="F:transmembrane transporter activity"/>
    <property type="evidence" value="ECO:0007669"/>
    <property type="project" value="InterPro"/>
</dbReference>
<evidence type="ECO:0000259" key="8">
    <source>
        <dbReference type="PROSITE" id="PS50850"/>
    </source>
</evidence>
<evidence type="ECO:0000313" key="9">
    <source>
        <dbReference type="EMBL" id="MBG6139924.1"/>
    </source>
</evidence>
<keyword evidence="2" id="KW-0813">Transport</keyword>
<evidence type="ECO:0000313" key="10">
    <source>
        <dbReference type="Proteomes" id="UP000622552"/>
    </source>
</evidence>
<dbReference type="PROSITE" id="PS00216">
    <property type="entry name" value="SUGAR_TRANSPORT_1"/>
    <property type="match status" value="1"/>
</dbReference>
<feature type="transmembrane region" description="Helical" evidence="7">
    <location>
        <begin position="240"/>
        <end position="258"/>
    </location>
</feature>
<dbReference type="EMBL" id="JADOUF010000001">
    <property type="protein sequence ID" value="MBG6139924.1"/>
    <property type="molecule type" value="Genomic_DNA"/>
</dbReference>
<keyword evidence="6 7" id="KW-0472">Membrane</keyword>